<feature type="compositionally biased region" description="Basic residues" evidence="17">
    <location>
        <begin position="216"/>
        <end position="233"/>
    </location>
</feature>
<keyword evidence="12" id="KW-0325">Glycoprotein</keyword>
<keyword evidence="9 14" id="KW-0862">Zinc</keyword>
<feature type="binding site" evidence="14 16">
    <location>
        <position position="435"/>
    </location>
    <ligand>
        <name>Zn(2+)</name>
        <dbReference type="ChEBI" id="CHEBI:29105"/>
        <note>catalytic</note>
    </ligand>
</feature>
<evidence type="ECO:0000256" key="14">
    <source>
        <dbReference type="PIRSR" id="PIRSR613273-2"/>
    </source>
</evidence>
<sequence>MDYLHHLLLFVLFLTVTCEGSSPARVLWLGSVLKTLQLCLSMSSVSASSTSGLNHDYMFITPVEVDSQGSYVTHNLSRSRHRSRRSLEDGGDRVHFQLSAFGKELHLELRPAGVIADEFTVQTLSEGGVRVTHIDPDVRNCLYQGSVRNHTGSTAAVSTCTGLSGLIRMSSEEFFITPLPNHLALEHNYSAPAGHHPHVIYKRSAERRVHGDRTHRSGQHRHQHHHRHDYQHGRFQRQHFCGRRKQYTPKPPAEDHFVMPDEFESAGRVKRSLISSNKVGALNVETLVVADRKMVETHGQENVTTYILTIMNMVSSLFKDGTIGTDINIVVVSLLLLEQEPLGLSISHHADQTLNSFCQWQSGLMGKNGKRHDHAVLLTGLDICSWKNEPCDTLGFAPISGMCSKYRSCTINEDTGLGLAFTIAHESGHNFGMIHDGEGNPCRKAEGNIMSPTLAGNNGVFSWSSCSRQYLNRFLGTAQASCLVDEPKLIGQYKYPEQLPGQIYDADTQCKWQFGSKAKTCRLDFIKDICKSLWCHRVGHRCETKFMPAAEGTACGPDMWCRKGQCVKFGDHGPKAVHGQWSDWSDWSDCSRSCGGGVMYRERSCNSPRPQHSGKFCQGSSRLYQLCSTAPCQRDAVDFRTQQCAEYNSKPFRGWFYKWKPYTKVDDEDICKLYCIAEDFEFFFAMSSKVKDGTSCSDLSPDVCIDGICESVGCDQVLDSGAALDVCGVCKGDNSTCKLYSGRYDLQHRANEYYPVVTVPAGARSIRVQEVEISSSYLAVRGQKRGSYFLTSDWTVDWPGKFNFAGTTFLYRRSSDQPESLYAPGPTNQTLIFEILVQGKNPECCGNTHFLYRRKNTTTHGE</sequence>
<evidence type="ECO:0000256" key="11">
    <source>
        <dbReference type="ARBA" id="ARBA00023157"/>
    </source>
</evidence>
<proteinExistence type="predicted"/>
<feature type="binding site" evidence="14">
    <location>
        <position position="485"/>
    </location>
    <ligand>
        <name>Ca(2+)</name>
        <dbReference type="ChEBI" id="CHEBI:29108"/>
        <label>2</label>
    </ligand>
</feature>
<feature type="disulfide bond" evidence="15">
    <location>
        <begin position="594"/>
        <end position="632"/>
    </location>
</feature>
<evidence type="ECO:0000256" key="6">
    <source>
        <dbReference type="ARBA" id="ARBA00022729"/>
    </source>
</evidence>
<evidence type="ECO:0000256" key="10">
    <source>
        <dbReference type="ARBA" id="ARBA00023049"/>
    </source>
</evidence>
<evidence type="ECO:0000256" key="13">
    <source>
        <dbReference type="PIRSR" id="PIRSR613273-1"/>
    </source>
</evidence>
<dbReference type="PANTHER" id="PTHR13723">
    <property type="entry name" value="ADAMTS A DISINTEGRIN AND METALLOPROTEASE WITH THROMBOSPONDIN MOTIFS PROTEASE"/>
    <property type="match status" value="1"/>
</dbReference>
<evidence type="ECO:0000256" key="3">
    <source>
        <dbReference type="ARBA" id="ARBA00022530"/>
    </source>
</evidence>
<feature type="binding site" evidence="14 16">
    <location>
        <position position="425"/>
    </location>
    <ligand>
        <name>Zn(2+)</name>
        <dbReference type="ChEBI" id="CHEBI:29105"/>
        <note>catalytic</note>
    </ligand>
</feature>
<dbReference type="PANTHER" id="PTHR13723:SF167">
    <property type="entry name" value="A DISINTEGRIN AND METALLOPROTEINASE WITH THROMBOSPONDIN MOTIFS 18"/>
    <property type="match status" value="1"/>
</dbReference>
<dbReference type="PROSITE" id="PS50092">
    <property type="entry name" value="TSP1"/>
    <property type="match status" value="1"/>
</dbReference>
<feature type="binding site" evidence="14">
    <location>
        <position position="285"/>
    </location>
    <ligand>
        <name>Ca(2+)</name>
        <dbReference type="ChEBI" id="CHEBI:29108"/>
        <label>2</label>
    </ligand>
</feature>
<dbReference type="Pfam" id="PF00090">
    <property type="entry name" value="TSP_1"/>
    <property type="match status" value="1"/>
</dbReference>
<dbReference type="PROSITE" id="PS50215">
    <property type="entry name" value="ADAM_MEPRO"/>
    <property type="match status" value="1"/>
</dbReference>
<dbReference type="SUPFAM" id="SSF55486">
    <property type="entry name" value="Metalloproteases ('zincins'), catalytic domain"/>
    <property type="match status" value="1"/>
</dbReference>
<keyword evidence="7" id="KW-0677">Repeat</keyword>
<evidence type="ECO:0000256" key="9">
    <source>
        <dbReference type="ARBA" id="ARBA00022833"/>
    </source>
</evidence>
<dbReference type="FunFam" id="3.40.1620.60:FF:000002">
    <property type="entry name" value="A disintegrin and metalloproteinase with thrombospondin motifs 10"/>
    <property type="match status" value="1"/>
</dbReference>
<comment type="caution">
    <text evidence="20">The sequence shown here is derived from an EMBL/GenBank/DDBJ whole genome shotgun (WGS) entry which is preliminary data.</text>
</comment>
<keyword evidence="2" id="KW-0964">Secreted</keyword>
<comment type="cofactor">
    <cofactor evidence="14">
        <name>Zn(2+)</name>
        <dbReference type="ChEBI" id="CHEBI:29105"/>
    </cofactor>
    <text evidence="14">Binds 1 zinc ion per subunit.</text>
</comment>
<feature type="region of interest" description="Disordered" evidence="17">
    <location>
        <begin position="213"/>
        <end position="233"/>
    </location>
</feature>
<dbReference type="InterPro" id="IPR045371">
    <property type="entry name" value="ADAMTS_CR_3"/>
</dbReference>
<dbReference type="Pfam" id="PF01421">
    <property type="entry name" value="Reprolysin"/>
    <property type="match status" value="1"/>
</dbReference>
<keyword evidence="10" id="KW-0482">Metalloprotease</keyword>
<dbReference type="GO" id="GO:0030198">
    <property type="term" value="P:extracellular matrix organization"/>
    <property type="evidence" value="ECO:0007669"/>
    <property type="project" value="InterPro"/>
</dbReference>
<evidence type="ECO:0000256" key="1">
    <source>
        <dbReference type="ARBA" id="ARBA00004498"/>
    </source>
</evidence>
<keyword evidence="14" id="KW-0106">Calcium</keyword>
<feature type="active site" evidence="13 16">
    <location>
        <position position="426"/>
    </location>
</feature>
<dbReference type="GO" id="GO:0031012">
    <property type="term" value="C:extracellular matrix"/>
    <property type="evidence" value="ECO:0007669"/>
    <property type="project" value="TreeGrafter"/>
</dbReference>
<dbReference type="InterPro" id="IPR010294">
    <property type="entry name" value="ADAMTS_spacer1"/>
</dbReference>
<feature type="disulfide bond" evidence="15">
    <location>
        <begin position="555"/>
        <end position="566"/>
    </location>
</feature>
<dbReference type="GO" id="GO:0006508">
    <property type="term" value="P:proteolysis"/>
    <property type="evidence" value="ECO:0007669"/>
    <property type="project" value="UniProtKB-KW"/>
</dbReference>
<keyword evidence="21" id="KW-1185">Reference proteome</keyword>
<feature type="disulfide bond" evidence="15">
    <location>
        <begin position="605"/>
        <end position="617"/>
    </location>
</feature>
<feature type="chain" id="PRO_5029461803" description="Peptidase M12B domain-containing protein" evidence="18">
    <location>
        <begin position="21"/>
        <end position="862"/>
    </location>
</feature>
<feature type="disulfide bond" evidence="15">
    <location>
        <begin position="442"/>
        <end position="466"/>
    </location>
</feature>
<dbReference type="InterPro" id="IPR001590">
    <property type="entry name" value="Peptidase_M12B"/>
</dbReference>
<feature type="disulfide bond" evidence="15">
    <location>
        <begin position="510"/>
        <end position="535"/>
    </location>
</feature>
<feature type="binding site" evidence="14">
    <location>
        <position position="373"/>
    </location>
    <ligand>
        <name>Ca(2+)</name>
        <dbReference type="ChEBI" id="CHEBI:29108"/>
        <label>1</label>
    </ligand>
</feature>
<dbReference type="InterPro" id="IPR050439">
    <property type="entry name" value="ADAMTS_ADAMTS-like"/>
</dbReference>
<dbReference type="SMART" id="SM00209">
    <property type="entry name" value="TSP1"/>
    <property type="match status" value="1"/>
</dbReference>
<keyword evidence="5 14" id="KW-0479">Metal-binding</keyword>
<keyword evidence="11 15" id="KW-1015">Disulfide bond</keyword>
<dbReference type="Pfam" id="PF01562">
    <property type="entry name" value="Pep_M12B_propep"/>
    <property type="match status" value="1"/>
</dbReference>
<feature type="disulfide bond" evidence="15">
    <location>
        <begin position="384"/>
        <end position="391"/>
    </location>
</feature>
<organism evidence="20 21">
    <name type="scientific">Ameiurus melas</name>
    <name type="common">Black bullhead</name>
    <name type="synonym">Silurus melas</name>
    <dbReference type="NCBI Taxonomy" id="219545"/>
    <lineage>
        <taxon>Eukaryota</taxon>
        <taxon>Metazoa</taxon>
        <taxon>Chordata</taxon>
        <taxon>Craniata</taxon>
        <taxon>Vertebrata</taxon>
        <taxon>Euteleostomi</taxon>
        <taxon>Actinopterygii</taxon>
        <taxon>Neopterygii</taxon>
        <taxon>Teleostei</taxon>
        <taxon>Ostariophysi</taxon>
        <taxon>Siluriformes</taxon>
        <taxon>Ictaluridae</taxon>
        <taxon>Ameiurus</taxon>
    </lineage>
</organism>
<feature type="binding site" evidence="14">
    <location>
        <position position="485"/>
    </location>
    <ligand>
        <name>Ca(2+)</name>
        <dbReference type="ChEBI" id="CHEBI:29108"/>
        <label>1</label>
    </ligand>
</feature>
<dbReference type="Gene3D" id="3.40.1620.60">
    <property type="match status" value="1"/>
</dbReference>
<feature type="domain" description="Peptidase M12B" evidence="19">
    <location>
        <begin position="282"/>
        <end position="487"/>
    </location>
</feature>
<keyword evidence="8" id="KW-0378">Hydrolase</keyword>
<dbReference type="Gene3D" id="3.40.390.10">
    <property type="entry name" value="Collagenase (Catalytic Domain)"/>
    <property type="match status" value="1"/>
</dbReference>
<evidence type="ECO:0000256" key="18">
    <source>
        <dbReference type="SAM" id="SignalP"/>
    </source>
</evidence>
<feature type="disulfide bond" evidence="15">
    <location>
        <begin position="530"/>
        <end position="561"/>
    </location>
</feature>
<dbReference type="FunFam" id="2.20.100.10:FF:000007">
    <property type="entry name" value="Thrombospondin 1"/>
    <property type="match status" value="1"/>
</dbReference>
<feature type="disulfide bond" evidence="15">
    <location>
        <begin position="358"/>
        <end position="409"/>
    </location>
</feature>
<evidence type="ECO:0000256" key="4">
    <source>
        <dbReference type="ARBA" id="ARBA00022670"/>
    </source>
</evidence>
<evidence type="ECO:0000256" key="15">
    <source>
        <dbReference type="PIRSR" id="PIRSR613273-3"/>
    </source>
</evidence>
<evidence type="ECO:0000256" key="17">
    <source>
        <dbReference type="SAM" id="MobiDB-lite"/>
    </source>
</evidence>
<dbReference type="InterPro" id="IPR024079">
    <property type="entry name" value="MetalloPept_cat_dom_sf"/>
</dbReference>
<name>A0A7J6B8X5_AMEME</name>
<evidence type="ECO:0000313" key="20">
    <source>
        <dbReference type="EMBL" id="KAF4090887.1"/>
    </source>
</evidence>
<feature type="signal peptide" evidence="18">
    <location>
        <begin position="1"/>
        <end position="20"/>
    </location>
</feature>
<dbReference type="EMBL" id="JAAGNN010000003">
    <property type="protein sequence ID" value="KAF4090887.1"/>
    <property type="molecule type" value="Genomic_DNA"/>
</dbReference>
<evidence type="ECO:0000259" key="19">
    <source>
        <dbReference type="PROSITE" id="PS50215"/>
    </source>
</evidence>
<dbReference type="FunFam" id="3.40.390.10:FF:000001">
    <property type="entry name" value="A disintegrin and metalloproteinase with thrombospondin motifs 1"/>
    <property type="match status" value="1"/>
</dbReference>
<dbReference type="GO" id="GO:0046872">
    <property type="term" value="F:metal ion binding"/>
    <property type="evidence" value="ECO:0007669"/>
    <property type="project" value="UniProtKB-KW"/>
</dbReference>
<feature type="disulfide bond" evidence="15">
    <location>
        <begin position="403"/>
        <end position="482"/>
    </location>
</feature>
<dbReference type="PRINTS" id="PR01705">
    <property type="entry name" value="TSP1REPEAT"/>
</dbReference>
<accession>A0A7J6B8X5</accession>
<feature type="disulfide bond" evidence="15">
    <location>
        <begin position="590"/>
        <end position="627"/>
    </location>
</feature>
<dbReference type="Gene3D" id="2.60.120.830">
    <property type="match status" value="1"/>
</dbReference>
<dbReference type="InterPro" id="IPR000884">
    <property type="entry name" value="TSP1_rpt"/>
</dbReference>
<evidence type="ECO:0000313" key="21">
    <source>
        <dbReference type="Proteomes" id="UP000593565"/>
    </source>
</evidence>
<dbReference type="GO" id="GO:0004222">
    <property type="term" value="F:metalloendopeptidase activity"/>
    <property type="evidence" value="ECO:0007669"/>
    <property type="project" value="InterPro"/>
</dbReference>
<evidence type="ECO:0000256" key="5">
    <source>
        <dbReference type="ARBA" id="ARBA00022723"/>
    </source>
</evidence>
<dbReference type="SUPFAM" id="SSF82895">
    <property type="entry name" value="TSP-1 type 1 repeat"/>
    <property type="match status" value="1"/>
</dbReference>
<dbReference type="CDD" id="cd04273">
    <property type="entry name" value="ZnMc_ADAMTS_like"/>
    <property type="match status" value="1"/>
</dbReference>
<dbReference type="FunFam" id="2.60.120.830:FF:000001">
    <property type="entry name" value="A disintegrin and metalloproteinase with thrombospondin motifs 1"/>
    <property type="match status" value="1"/>
</dbReference>
<evidence type="ECO:0000256" key="12">
    <source>
        <dbReference type="ARBA" id="ARBA00023180"/>
    </source>
</evidence>
<keyword evidence="3" id="KW-0272">Extracellular matrix</keyword>
<dbReference type="Gene3D" id="2.20.100.10">
    <property type="entry name" value="Thrombospondin type-1 (TSP1) repeat"/>
    <property type="match status" value="1"/>
</dbReference>
<dbReference type="InterPro" id="IPR013273">
    <property type="entry name" value="ADAMTS/ADAMTS-like"/>
</dbReference>
<gene>
    <name evidence="20" type="ORF">AMELA_G00030650</name>
</gene>
<feature type="binding site" evidence="14 16">
    <location>
        <position position="429"/>
    </location>
    <ligand>
        <name>Zn(2+)</name>
        <dbReference type="ChEBI" id="CHEBI:29105"/>
        <note>catalytic</note>
    </ligand>
</feature>
<dbReference type="PRINTS" id="PR01857">
    <property type="entry name" value="ADAMTSFAMILY"/>
</dbReference>
<evidence type="ECO:0000256" key="2">
    <source>
        <dbReference type="ARBA" id="ARBA00022525"/>
    </source>
</evidence>
<dbReference type="InterPro" id="IPR002870">
    <property type="entry name" value="Peptidase_M12B_N"/>
</dbReference>
<protein>
    <recommendedName>
        <fullName evidence="19">Peptidase M12B domain-containing protein</fullName>
    </recommendedName>
</protein>
<evidence type="ECO:0000256" key="8">
    <source>
        <dbReference type="ARBA" id="ARBA00022801"/>
    </source>
</evidence>
<keyword evidence="4" id="KW-0645">Protease</keyword>
<reference evidence="20 21" key="1">
    <citation type="submission" date="2020-02" db="EMBL/GenBank/DDBJ databases">
        <title>A chromosome-scale genome assembly of the black bullhead catfish (Ameiurus melas).</title>
        <authorList>
            <person name="Wen M."/>
            <person name="Zham M."/>
            <person name="Cabau C."/>
            <person name="Klopp C."/>
            <person name="Donnadieu C."/>
            <person name="Roques C."/>
            <person name="Bouchez O."/>
            <person name="Lampietro C."/>
            <person name="Jouanno E."/>
            <person name="Herpin A."/>
            <person name="Louis A."/>
            <person name="Berthelot C."/>
            <person name="Parey E."/>
            <person name="Roest-Crollius H."/>
            <person name="Braasch I."/>
            <person name="Postlethwait J."/>
            <person name="Robinson-Rechavi M."/>
            <person name="Echchiki A."/>
            <person name="Begum T."/>
            <person name="Montfort J."/>
            <person name="Schartl M."/>
            <person name="Bobe J."/>
            <person name="Guiguen Y."/>
        </authorList>
    </citation>
    <scope>NUCLEOTIDE SEQUENCE [LARGE SCALE GENOMIC DNA]</scope>
    <source>
        <strain evidence="20">M_S1</strain>
        <tissue evidence="20">Blood</tissue>
    </source>
</reference>
<dbReference type="Pfam" id="PF17771">
    <property type="entry name" value="ADAMTS_CR_2"/>
    <property type="match status" value="1"/>
</dbReference>
<dbReference type="InterPro" id="IPR036383">
    <property type="entry name" value="TSP1_rpt_sf"/>
</dbReference>
<evidence type="ECO:0000256" key="16">
    <source>
        <dbReference type="PROSITE-ProRule" id="PRU00276"/>
    </source>
</evidence>
<dbReference type="AlphaFoldDB" id="A0A7J6B8X5"/>
<feature type="disulfide bond" evidence="15">
    <location>
        <begin position="521"/>
        <end position="542"/>
    </location>
</feature>
<evidence type="ECO:0000256" key="7">
    <source>
        <dbReference type="ARBA" id="ARBA00022737"/>
    </source>
</evidence>
<dbReference type="InterPro" id="IPR041645">
    <property type="entry name" value="ADAMTS_CR_2"/>
</dbReference>
<dbReference type="Proteomes" id="UP000593565">
    <property type="component" value="Unassembled WGS sequence"/>
</dbReference>
<dbReference type="Pfam" id="PF19236">
    <property type="entry name" value="ADAMTS_CR_3"/>
    <property type="match status" value="1"/>
</dbReference>
<comment type="caution">
    <text evidence="16">Lacks conserved residue(s) required for the propagation of feature annotation.</text>
</comment>
<feature type="binding site" evidence="14">
    <location>
        <position position="482"/>
    </location>
    <ligand>
        <name>Ca(2+)</name>
        <dbReference type="ChEBI" id="CHEBI:29108"/>
        <label>1</label>
    </ligand>
</feature>
<dbReference type="Pfam" id="PF05986">
    <property type="entry name" value="ADAMTS_spacer1"/>
    <property type="match status" value="1"/>
</dbReference>
<feature type="binding site" evidence="14">
    <location>
        <position position="285"/>
    </location>
    <ligand>
        <name>Ca(2+)</name>
        <dbReference type="ChEBI" id="CHEBI:29108"/>
        <label>1</label>
    </ligand>
</feature>
<keyword evidence="6 18" id="KW-0732">Signal</keyword>
<comment type="subcellular location">
    <subcellularLocation>
        <location evidence="1">Secreted</location>
        <location evidence="1">Extracellular space</location>
        <location evidence="1">Extracellular matrix</location>
    </subcellularLocation>
</comment>